<gene>
    <name evidence="2" type="ORF">VRS74_04070</name>
</gene>
<evidence type="ECO:0000313" key="2">
    <source>
        <dbReference type="EMBL" id="MEE1876858.1"/>
    </source>
</evidence>
<sequence>MTVLRAGLALACLMSSVAAAAELPAPVRAMIDAAIEKGDPETGEQ</sequence>
<evidence type="ECO:0000313" key="3">
    <source>
        <dbReference type="Proteomes" id="UP001343492"/>
    </source>
</evidence>
<dbReference type="EMBL" id="JAZDQV010000003">
    <property type="protein sequence ID" value="MEE1876858.1"/>
    <property type="molecule type" value="Genomic_DNA"/>
</dbReference>
<feature type="chain" id="PRO_5046552069" evidence="1">
    <location>
        <begin position="21"/>
        <end position="45"/>
    </location>
</feature>
<protein>
    <submittedName>
        <fullName evidence="2">Uncharacterized protein</fullName>
    </submittedName>
</protein>
<accession>A0ABU7GCP1</accession>
<evidence type="ECO:0000256" key="1">
    <source>
        <dbReference type="SAM" id="SignalP"/>
    </source>
</evidence>
<keyword evidence="1" id="KW-0732">Signal</keyword>
<name>A0ABU7GCP1_9SPHN</name>
<proteinExistence type="predicted"/>
<keyword evidence="3" id="KW-1185">Reference proteome</keyword>
<dbReference type="RefSeq" id="WP_354143965.1">
    <property type="nucleotide sequence ID" value="NZ_JAZDQV010000003.1"/>
</dbReference>
<feature type="signal peptide" evidence="1">
    <location>
        <begin position="1"/>
        <end position="20"/>
    </location>
</feature>
<organism evidence="2 3">
    <name type="scientific">Altererythrobacter litoralis</name>
    <dbReference type="NCBI Taxonomy" id="3113904"/>
    <lineage>
        <taxon>Bacteria</taxon>
        <taxon>Pseudomonadati</taxon>
        <taxon>Pseudomonadota</taxon>
        <taxon>Alphaproteobacteria</taxon>
        <taxon>Sphingomonadales</taxon>
        <taxon>Erythrobacteraceae</taxon>
        <taxon>Altererythrobacter</taxon>
    </lineage>
</organism>
<reference evidence="2 3" key="1">
    <citation type="submission" date="2024-01" db="EMBL/GenBank/DDBJ databases">
        <title>The genome sequence of Erythrobacteraceae sp. strain 1XM1-14.</title>
        <authorList>
            <person name="Liu Y."/>
        </authorList>
    </citation>
    <scope>NUCLEOTIDE SEQUENCE [LARGE SCALE GENOMIC DNA]</scope>
    <source>
        <strain evidence="2 3">1XM1-14</strain>
    </source>
</reference>
<dbReference type="Proteomes" id="UP001343492">
    <property type="component" value="Unassembled WGS sequence"/>
</dbReference>
<comment type="caution">
    <text evidence="2">The sequence shown here is derived from an EMBL/GenBank/DDBJ whole genome shotgun (WGS) entry which is preliminary data.</text>
</comment>